<dbReference type="SUPFAM" id="SSF55874">
    <property type="entry name" value="ATPase domain of HSP90 chaperone/DNA topoisomerase II/histidine kinase"/>
    <property type="match status" value="1"/>
</dbReference>
<dbReference type="GO" id="GO:0016301">
    <property type="term" value="F:kinase activity"/>
    <property type="evidence" value="ECO:0007669"/>
    <property type="project" value="UniProtKB-KW"/>
</dbReference>
<gene>
    <name evidence="2" type="ORF">DI599_20950</name>
    <name evidence="3" type="ORF">SAMN05216287_0293</name>
</gene>
<reference evidence="2 5" key="3">
    <citation type="submission" date="2017-08" db="EMBL/GenBank/DDBJ databases">
        <title>Infants hospitalized years apart are colonized by the same room-sourced microbial strains.</title>
        <authorList>
            <person name="Brooks B."/>
            <person name="Olm M.R."/>
            <person name="Firek B.A."/>
            <person name="Baker R."/>
            <person name="Thomas B.C."/>
            <person name="Morowitz M.J."/>
            <person name="Banfield J.F."/>
        </authorList>
    </citation>
    <scope>NUCLEOTIDE SEQUENCE [LARGE SCALE GENOMIC DNA]</scope>
    <source>
        <strain evidence="2">S2_009_000_R2_77</strain>
    </source>
</reference>
<dbReference type="RefSeq" id="WP_090223973.1">
    <property type="nucleotide sequence ID" value="NZ_CAURGU010000019.1"/>
</dbReference>
<dbReference type="AlphaFoldDB" id="A0A2W5CMU0"/>
<dbReference type="Gene3D" id="3.30.565.10">
    <property type="entry name" value="Histidine kinase-like ATPase, C-terminal domain"/>
    <property type="match status" value="1"/>
</dbReference>
<accession>A0A2W5CMU0</accession>
<proteinExistence type="predicted"/>
<keyword evidence="3" id="KW-0418">Kinase</keyword>
<protein>
    <submittedName>
        <fullName evidence="2">Anti-sigma regulatory factor</fullName>
    </submittedName>
    <submittedName>
        <fullName evidence="3">Serine/threonine-protein kinase RsbT</fullName>
    </submittedName>
</protein>
<sequence>MGKTEIFPLKQETDIVIVRQRVRKAAEAVRLGLVSQTKIVTAASEIARNALIYGGGGECVIEETTKDGRGAVRLVISDQGEGIANLDRAMVDGYTSGSGMGLGLGGAKRLVDQFAIESQPGQGTRIELWKWR</sequence>
<feature type="domain" description="Histidine kinase/HSP90-like ATPase" evidence="1">
    <location>
        <begin position="36"/>
        <end position="129"/>
    </location>
</feature>
<keyword evidence="4" id="KW-1185">Reference proteome</keyword>
<dbReference type="Proteomes" id="UP000243778">
    <property type="component" value="Unassembled WGS sequence"/>
</dbReference>
<dbReference type="InterPro" id="IPR003594">
    <property type="entry name" value="HATPase_dom"/>
</dbReference>
<reference evidence="3" key="2">
    <citation type="submission" date="2016-10" db="EMBL/GenBank/DDBJ databases">
        <authorList>
            <person name="de Groot N.N."/>
        </authorList>
    </citation>
    <scope>NUCLEOTIDE SEQUENCE [LARGE SCALE GENOMIC DNA]</scope>
    <source>
        <strain evidence="3">NRRL B-59562</strain>
    </source>
</reference>
<keyword evidence="3" id="KW-0808">Transferase</keyword>
<name>A0A2W5CMU0_9PSED</name>
<dbReference type="Pfam" id="PF02518">
    <property type="entry name" value="HATPase_c"/>
    <property type="match status" value="1"/>
</dbReference>
<accession>A0A1H2RAQ9</accession>
<evidence type="ECO:0000313" key="4">
    <source>
        <dbReference type="Proteomes" id="UP000243778"/>
    </source>
</evidence>
<dbReference type="InterPro" id="IPR036890">
    <property type="entry name" value="HATPase_C_sf"/>
</dbReference>
<evidence type="ECO:0000313" key="3">
    <source>
        <dbReference type="EMBL" id="SDW16576.1"/>
    </source>
</evidence>
<evidence type="ECO:0000313" key="2">
    <source>
        <dbReference type="EMBL" id="PZP20945.1"/>
    </source>
</evidence>
<dbReference type="EMBL" id="QFOH01000040">
    <property type="protein sequence ID" value="PZP20945.1"/>
    <property type="molecule type" value="Genomic_DNA"/>
</dbReference>
<dbReference type="EMBL" id="FNNU01000001">
    <property type="protein sequence ID" value="SDW16576.1"/>
    <property type="molecule type" value="Genomic_DNA"/>
</dbReference>
<reference evidence="4" key="1">
    <citation type="submission" date="2016-10" db="EMBL/GenBank/DDBJ databases">
        <authorList>
            <person name="Varghese N."/>
            <person name="Submissions S."/>
        </authorList>
    </citation>
    <scope>NUCLEOTIDE SEQUENCE [LARGE SCALE GENOMIC DNA]</scope>
    <source>
        <strain evidence="4">NRRL B-59562</strain>
    </source>
</reference>
<dbReference type="Proteomes" id="UP000249198">
    <property type="component" value="Unassembled WGS sequence"/>
</dbReference>
<evidence type="ECO:0000313" key="5">
    <source>
        <dbReference type="Proteomes" id="UP000249198"/>
    </source>
</evidence>
<evidence type="ECO:0000259" key="1">
    <source>
        <dbReference type="Pfam" id="PF02518"/>
    </source>
</evidence>
<dbReference type="STRING" id="1007099.SAMN05216287_0293"/>
<organism evidence="2 5">
    <name type="scientific">Pseudomonas kuykendallii</name>
    <dbReference type="NCBI Taxonomy" id="1007099"/>
    <lineage>
        <taxon>Bacteria</taxon>
        <taxon>Pseudomonadati</taxon>
        <taxon>Pseudomonadota</taxon>
        <taxon>Gammaproteobacteria</taxon>
        <taxon>Pseudomonadales</taxon>
        <taxon>Pseudomonadaceae</taxon>
        <taxon>Pseudomonas</taxon>
    </lineage>
</organism>
<dbReference type="OrthoDB" id="5769716at2"/>